<keyword evidence="3" id="KW-1185">Reference proteome</keyword>
<organism evidence="2 3">
    <name type="scientific">Synaphobranchus kaupii</name>
    <name type="common">Kaup's arrowtooth eel</name>
    <dbReference type="NCBI Taxonomy" id="118154"/>
    <lineage>
        <taxon>Eukaryota</taxon>
        <taxon>Metazoa</taxon>
        <taxon>Chordata</taxon>
        <taxon>Craniata</taxon>
        <taxon>Vertebrata</taxon>
        <taxon>Euteleostomi</taxon>
        <taxon>Actinopterygii</taxon>
        <taxon>Neopterygii</taxon>
        <taxon>Teleostei</taxon>
        <taxon>Anguilliformes</taxon>
        <taxon>Synaphobranchidae</taxon>
        <taxon>Synaphobranchus</taxon>
    </lineage>
</organism>
<protein>
    <submittedName>
        <fullName evidence="2">Uncharacterized protein</fullName>
    </submittedName>
</protein>
<dbReference type="Proteomes" id="UP001152622">
    <property type="component" value="Chromosome 4"/>
</dbReference>
<comment type="caution">
    <text evidence="2">The sequence shown here is derived from an EMBL/GenBank/DDBJ whole genome shotgun (WGS) entry which is preliminary data.</text>
</comment>
<name>A0A9Q1FSE2_SYNKA</name>
<reference evidence="2" key="1">
    <citation type="journal article" date="2023" name="Science">
        <title>Genome structures resolve the early diversification of teleost fishes.</title>
        <authorList>
            <person name="Parey E."/>
            <person name="Louis A."/>
            <person name="Montfort J."/>
            <person name="Bouchez O."/>
            <person name="Roques C."/>
            <person name="Iampietro C."/>
            <person name="Lluch J."/>
            <person name="Castinel A."/>
            <person name="Donnadieu C."/>
            <person name="Desvignes T."/>
            <person name="Floi Bucao C."/>
            <person name="Jouanno E."/>
            <person name="Wen M."/>
            <person name="Mejri S."/>
            <person name="Dirks R."/>
            <person name="Jansen H."/>
            <person name="Henkel C."/>
            <person name="Chen W.J."/>
            <person name="Zahm M."/>
            <person name="Cabau C."/>
            <person name="Klopp C."/>
            <person name="Thompson A.W."/>
            <person name="Robinson-Rechavi M."/>
            <person name="Braasch I."/>
            <person name="Lecointre G."/>
            <person name="Bobe J."/>
            <person name="Postlethwait J.H."/>
            <person name="Berthelot C."/>
            <person name="Roest Crollius H."/>
            <person name="Guiguen Y."/>
        </authorList>
    </citation>
    <scope>NUCLEOTIDE SEQUENCE</scope>
    <source>
        <strain evidence="2">WJC10195</strain>
    </source>
</reference>
<dbReference type="SUPFAM" id="SSF53098">
    <property type="entry name" value="Ribonuclease H-like"/>
    <property type="match status" value="1"/>
</dbReference>
<proteinExistence type="predicted"/>
<dbReference type="InterPro" id="IPR012337">
    <property type="entry name" value="RNaseH-like_sf"/>
</dbReference>
<dbReference type="OrthoDB" id="109171at2759"/>
<gene>
    <name evidence="2" type="ORF">SKAU_G00136280</name>
</gene>
<evidence type="ECO:0000256" key="1">
    <source>
        <dbReference type="SAM" id="MobiDB-lite"/>
    </source>
</evidence>
<dbReference type="AlphaFoldDB" id="A0A9Q1FSE2"/>
<evidence type="ECO:0000313" key="3">
    <source>
        <dbReference type="Proteomes" id="UP001152622"/>
    </source>
</evidence>
<feature type="region of interest" description="Disordered" evidence="1">
    <location>
        <begin position="145"/>
        <end position="171"/>
    </location>
</feature>
<sequence length="171" mass="19155">MATLMSTDVRKNSKEIDTMDLSDTDAEDMMKLLKPLKTATTVLCDEKMPTVSLIVPLKDMIKKIMSPDPNDSHIISTMKSAILGNRYTDKSGLDFLLMATAMDPRFHTLPHLDDDSRDMVFARLTSKVDGLVHTQPLPCRANACFPRQGTSSRPKDHSSPENVDMLTFRLK</sequence>
<accession>A0A9Q1FSE2</accession>
<dbReference type="EMBL" id="JAINUF010000004">
    <property type="protein sequence ID" value="KAJ8364797.1"/>
    <property type="molecule type" value="Genomic_DNA"/>
</dbReference>
<evidence type="ECO:0000313" key="2">
    <source>
        <dbReference type="EMBL" id="KAJ8364797.1"/>
    </source>
</evidence>